<keyword evidence="3" id="KW-0560">Oxidoreductase</keyword>
<gene>
    <name evidence="5" type="ORF">M0R45_017891</name>
</gene>
<dbReference type="SUPFAM" id="SSF48484">
    <property type="entry name" value="Lipoxigenase"/>
    <property type="match status" value="1"/>
</dbReference>
<keyword evidence="2" id="KW-0223">Dioxygenase</keyword>
<evidence type="ECO:0000313" key="5">
    <source>
        <dbReference type="EMBL" id="KAK9941278.1"/>
    </source>
</evidence>
<comment type="caution">
    <text evidence="5">The sequence shown here is derived from an EMBL/GenBank/DDBJ whole genome shotgun (WGS) entry which is preliminary data.</text>
</comment>
<dbReference type="Proteomes" id="UP001457282">
    <property type="component" value="Unassembled WGS sequence"/>
</dbReference>
<dbReference type="PANTHER" id="PTHR11771">
    <property type="entry name" value="LIPOXYGENASE"/>
    <property type="match status" value="1"/>
</dbReference>
<evidence type="ECO:0000313" key="6">
    <source>
        <dbReference type="Proteomes" id="UP001457282"/>
    </source>
</evidence>
<proteinExistence type="predicted"/>
<dbReference type="AlphaFoldDB" id="A0AAW1XZR6"/>
<dbReference type="GO" id="GO:0034440">
    <property type="term" value="P:lipid oxidation"/>
    <property type="evidence" value="ECO:0007669"/>
    <property type="project" value="InterPro"/>
</dbReference>
<evidence type="ECO:0000256" key="2">
    <source>
        <dbReference type="ARBA" id="ARBA00022964"/>
    </source>
</evidence>
<keyword evidence="6" id="KW-1185">Reference proteome</keyword>
<feature type="domain" description="Lipoxygenase" evidence="4">
    <location>
        <begin position="1"/>
        <end position="84"/>
    </location>
</feature>
<dbReference type="GO" id="GO:0046872">
    <property type="term" value="F:metal ion binding"/>
    <property type="evidence" value="ECO:0007669"/>
    <property type="project" value="UniProtKB-KW"/>
</dbReference>
<reference evidence="5 6" key="1">
    <citation type="journal article" date="2023" name="G3 (Bethesda)">
        <title>A chromosome-length genome assembly and annotation of blackberry (Rubus argutus, cv. 'Hillquist').</title>
        <authorList>
            <person name="Bruna T."/>
            <person name="Aryal R."/>
            <person name="Dudchenko O."/>
            <person name="Sargent D.J."/>
            <person name="Mead D."/>
            <person name="Buti M."/>
            <person name="Cavallini A."/>
            <person name="Hytonen T."/>
            <person name="Andres J."/>
            <person name="Pham M."/>
            <person name="Weisz D."/>
            <person name="Mascagni F."/>
            <person name="Usai G."/>
            <person name="Natali L."/>
            <person name="Bassil N."/>
            <person name="Fernandez G.E."/>
            <person name="Lomsadze A."/>
            <person name="Armour M."/>
            <person name="Olukolu B."/>
            <person name="Poorten T."/>
            <person name="Britton C."/>
            <person name="Davik J."/>
            <person name="Ashrafi H."/>
            <person name="Aiden E.L."/>
            <person name="Borodovsky M."/>
            <person name="Worthington M."/>
        </authorList>
    </citation>
    <scope>NUCLEOTIDE SEQUENCE [LARGE SCALE GENOMIC DNA]</scope>
    <source>
        <strain evidence="5">PI 553951</strain>
    </source>
</reference>
<organism evidence="5 6">
    <name type="scientific">Rubus argutus</name>
    <name type="common">Southern blackberry</name>
    <dbReference type="NCBI Taxonomy" id="59490"/>
    <lineage>
        <taxon>Eukaryota</taxon>
        <taxon>Viridiplantae</taxon>
        <taxon>Streptophyta</taxon>
        <taxon>Embryophyta</taxon>
        <taxon>Tracheophyta</taxon>
        <taxon>Spermatophyta</taxon>
        <taxon>Magnoliopsida</taxon>
        <taxon>eudicotyledons</taxon>
        <taxon>Gunneridae</taxon>
        <taxon>Pentapetalae</taxon>
        <taxon>rosids</taxon>
        <taxon>fabids</taxon>
        <taxon>Rosales</taxon>
        <taxon>Rosaceae</taxon>
        <taxon>Rosoideae</taxon>
        <taxon>Rosoideae incertae sedis</taxon>
        <taxon>Rubus</taxon>
    </lineage>
</organism>
<dbReference type="GO" id="GO:0016702">
    <property type="term" value="F:oxidoreductase activity, acting on single donors with incorporation of molecular oxygen, incorporation of two atoms of oxygen"/>
    <property type="evidence" value="ECO:0007669"/>
    <property type="project" value="InterPro"/>
</dbReference>
<accession>A0AAW1XZR6</accession>
<dbReference type="Pfam" id="PF00305">
    <property type="entry name" value="Lipoxygenase"/>
    <property type="match status" value="1"/>
</dbReference>
<keyword evidence="1" id="KW-0479">Metal-binding</keyword>
<dbReference type="PROSITE" id="PS51393">
    <property type="entry name" value="LIPOXYGENASE_3"/>
    <property type="match status" value="1"/>
</dbReference>
<evidence type="ECO:0000256" key="1">
    <source>
        <dbReference type="ARBA" id="ARBA00022723"/>
    </source>
</evidence>
<dbReference type="InterPro" id="IPR013819">
    <property type="entry name" value="LipOase_C"/>
</dbReference>
<dbReference type="InterPro" id="IPR036226">
    <property type="entry name" value="LipOase_C_sf"/>
</dbReference>
<protein>
    <recommendedName>
        <fullName evidence="4">Lipoxygenase domain-containing protein</fullName>
    </recommendedName>
</protein>
<sequence>MRPRRTPTMWLGKCSRKKPENAHFQWFPTQIQATSIMAVLDILSSHSPDEEYMGEKMEELWAEDEVLKAAFEQFMGTLSETESKRSAAFASCKESYLSHLDTVDNLMVMNDSRSGLEMELERKRHSNRE</sequence>
<dbReference type="Gene3D" id="1.20.245.10">
    <property type="entry name" value="Lipoxygenase-1, Domain 5"/>
    <property type="match status" value="1"/>
</dbReference>
<dbReference type="InterPro" id="IPR000907">
    <property type="entry name" value="LipOase"/>
</dbReference>
<evidence type="ECO:0000259" key="4">
    <source>
        <dbReference type="PROSITE" id="PS51393"/>
    </source>
</evidence>
<dbReference type="EMBL" id="JBEDUW010000003">
    <property type="protein sequence ID" value="KAK9941278.1"/>
    <property type="molecule type" value="Genomic_DNA"/>
</dbReference>
<name>A0AAW1XZR6_RUBAR</name>
<evidence type="ECO:0000256" key="3">
    <source>
        <dbReference type="ARBA" id="ARBA00023002"/>
    </source>
</evidence>